<protein>
    <submittedName>
        <fullName evidence="1">Uncharacterized protein</fullName>
    </submittedName>
</protein>
<gene>
    <name evidence="1" type="ORF">LCGC14_2103620</name>
</gene>
<reference evidence="1" key="1">
    <citation type="journal article" date="2015" name="Nature">
        <title>Complex archaea that bridge the gap between prokaryotes and eukaryotes.</title>
        <authorList>
            <person name="Spang A."/>
            <person name="Saw J.H."/>
            <person name="Jorgensen S.L."/>
            <person name="Zaremba-Niedzwiedzka K."/>
            <person name="Martijn J."/>
            <person name="Lind A.E."/>
            <person name="van Eijk R."/>
            <person name="Schleper C."/>
            <person name="Guy L."/>
            <person name="Ettema T.J."/>
        </authorList>
    </citation>
    <scope>NUCLEOTIDE SEQUENCE</scope>
</reference>
<dbReference type="AlphaFoldDB" id="A0A0F9E944"/>
<organism evidence="1">
    <name type="scientific">marine sediment metagenome</name>
    <dbReference type="NCBI Taxonomy" id="412755"/>
    <lineage>
        <taxon>unclassified sequences</taxon>
        <taxon>metagenomes</taxon>
        <taxon>ecological metagenomes</taxon>
    </lineage>
</organism>
<evidence type="ECO:0000313" key="1">
    <source>
        <dbReference type="EMBL" id="KKL70563.1"/>
    </source>
</evidence>
<dbReference type="EMBL" id="LAZR01025860">
    <property type="protein sequence ID" value="KKL70563.1"/>
    <property type="molecule type" value="Genomic_DNA"/>
</dbReference>
<proteinExistence type="predicted"/>
<sequence>MTLQKSLSATMIQDDNDTARWNQIPHCMTDWGKITKVYQNDSVKYSHLKGHILGGHFYYFMFDFQQDPRLVVPVSMKTTAFEFQPSKN</sequence>
<accession>A0A0F9E944</accession>
<comment type="caution">
    <text evidence="1">The sequence shown here is derived from an EMBL/GenBank/DDBJ whole genome shotgun (WGS) entry which is preliminary data.</text>
</comment>
<name>A0A0F9E944_9ZZZZ</name>